<accession>A0A1L9R933</accession>
<dbReference type="GeneID" id="63754862"/>
<gene>
    <name evidence="1" type="ORF">ASPWEDRAFT_690766</name>
</gene>
<dbReference type="Proteomes" id="UP000184383">
    <property type="component" value="Unassembled WGS sequence"/>
</dbReference>
<dbReference type="AlphaFoldDB" id="A0A1L9R933"/>
<evidence type="ECO:0000313" key="2">
    <source>
        <dbReference type="Proteomes" id="UP000184383"/>
    </source>
</evidence>
<dbReference type="RefSeq" id="XP_040685044.1">
    <property type="nucleotide sequence ID" value="XM_040839014.1"/>
</dbReference>
<proteinExistence type="predicted"/>
<dbReference type="EMBL" id="KV878216">
    <property type="protein sequence ID" value="OJJ31367.1"/>
    <property type="molecule type" value="Genomic_DNA"/>
</dbReference>
<name>A0A1L9R933_ASPWE</name>
<reference evidence="2" key="1">
    <citation type="journal article" date="2017" name="Genome Biol.">
        <title>Comparative genomics reveals high biological diversity and specific adaptations in the industrially and medically important fungal genus Aspergillus.</title>
        <authorList>
            <person name="de Vries R.P."/>
            <person name="Riley R."/>
            <person name="Wiebenga A."/>
            <person name="Aguilar-Osorio G."/>
            <person name="Amillis S."/>
            <person name="Uchima C.A."/>
            <person name="Anderluh G."/>
            <person name="Asadollahi M."/>
            <person name="Askin M."/>
            <person name="Barry K."/>
            <person name="Battaglia E."/>
            <person name="Bayram O."/>
            <person name="Benocci T."/>
            <person name="Braus-Stromeyer S.A."/>
            <person name="Caldana C."/>
            <person name="Canovas D."/>
            <person name="Cerqueira G.C."/>
            <person name="Chen F."/>
            <person name="Chen W."/>
            <person name="Choi C."/>
            <person name="Clum A."/>
            <person name="Dos Santos R.A."/>
            <person name="Damasio A.R."/>
            <person name="Diallinas G."/>
            <person name="Emri T."/>
            <person name="Fekete E."/>
            <person name="Flipphi M."/>
            <person name="Freyberg S."/>
            <person name="Gallo A."/>
            <person name="Gournas C."/>
            <person name="Habgood R."/>
            <person name="Hainaut M."/>
            <person name="Harispe M.L."/>
            <person name="Henrissat B."/>
            <person name="Hilden K.S."/>
            <person name="Hope R."/>
            <person name="Hossain A."/>
            <person name="Karabika E."/>
            <person name="Karaffa L."/>
            <person name="Karanyi Z."/>
            <person name="Krasevec N."/>
            <person name="Kuo A."/>
            <person name="Kusch H."/>
            <person name="LaButti K."/>
            <person name="Lagendijk E.L."/>
            <person name="Lapidus A."/>
            <person name="Levasseur A."/>
            <person name="Lindquist E."/>
            <person name="Lipzen A."/>
            <person name="Logrieco A.F."/>
            <person name="MacCabe A."/>
            <person name="Maekelae M.R."/>
            <person name="Malavazi I."/>
            <person name="Melin P."/>
            <person name="Meyer V."/>
            <person name="Mielnichuk N."/>
            <person name="Miskei M."/>
            <person name="Molnar A.P."/>
            <person name="Mule G."/>
            <person name="Ngan C.Y."/>
            <person name="Orejas M."/>
            <person name="Orosz E."/>
            <person name="Ouedraogo J.P."/>
            <person name="Overkamp K.M."/>
            <person name="Park H.-S."/>
            <person name="Perrone G."/>
            <person name="Piumi F."/>
            <person name="Punt P.J."/>
            <person name="Ram A.F."/>
            <person name="Ramon A."/>
            <person name="Rauscher S."/>
            <person name="Record E."/>
            <person name="Riano-Pachon D.M."/>
            <person name="Robert V."/>
            <person name="Roehrig J."/>
            <person name="Ruller R."/>
            <person name="Salamov A."/>
            <person name="Salih N.S."/>
            <person name="Samson R.A."/>
            <person name="Sandor E."/>
            <person name="Sanguinetti M."/>
            <person name="Schuetze T."/>
            <person name="Sepcic K."/>
            <person name="Shelest E."/>
            <person name="Sherlock G."/>
            <person name="Sophianopoulou V."/>
            <person name="Squina F.M."/>
            <person name="Sun H."/>
            <person name="Susca A."/>
            <person name="Todd R.B."/>
            <person name="Tsang A."/>
            <person name="Unkles S.E."/>
            <person name="van de Wiele N."/>
            <person name="van Rossen-Uffink D."/>
            <person name="Oliveira J.V."/>
            <person name="Vesth T.C."/>
            <person name="Visser J."/>
            <person name="Yu J.-H."/>
            <person name="Zhou M."/>
            <person name="Andersen M.R."/>
            <person name="Archer D.B."/>
            <person name="Baker S.E."/>
            <person name="Benoit I."/>
            <person name="Brakhage A.A."/>
            <person name="Braus G.H."/>
            <person name="Fischer R."/>
            <person name="Frisvad J.C."/>
            <person name="Goldman G.H."/>
            <person name="Houbraken J."/>
            <person name="Oakley B."/>
            <person name="Pocsi I."/>
            <person name="Scazzocchio C."/>
            <person name="Seiboth B."/>
            <person name="vanKuyk P.A."/>
            <person name="Wortman J."/>
            <person name="Dyer P.S."/>
            <person name="Grigoriev I.V."/>
        </authorList>
    </citation>
    <scope>NUCLEOTIDE SEQUENCE [LARGE SCALE GENOMIC DNA]</scope>
    <source>
        <strain evidence="2">DTO 134E9</strain>
    </source>
</reference>
<sequence length="288" mass="33144">MAFTESEFFSHLPGDTPSRAAIRPHAISNSLEKNFHPNGDPKSAYVIFTSVPPETIQRLIHYPHQYIILSKRLFYNEDLRTLIVKMPWRAHITAIEEFKSLIHRNLFHNPARHGLSMLGHTTYEIPPFAKEADDSYAPRRVLEEWPTMVIEVGRSDCLDRLRFEANWWLVRSDGVVRIAIIIVVNHDHPEIVFEMWQRPASQPEHSHALRSLTPQVTKTQEVRISRCGNDTVTVGAPLTIRLEDVLLRAPPGDERGFVFTAEKLEYVAHFVWETQGFIPLSDINLQGE</sequence>
<protein>
    <submittedName>
        <fullName evidence="1">Uncharacterized protein</fullName>
    </submittedName>
</protein>
<dbReference type="VEuPathDB" id="FungiDB:ASPWEDRAFT_690766"/>
<organism evidence="1 2">
    <name type="scientific">Aspergillus wentii DTO 134E9</name>
    <dbReference type="NCBI Taxonomy" id="1073089"/>
    <lineage>
        <taxon>Eukaryota</taxon>
        <taxon>Fungi</taxon>
        <taxon>Dikarya</taxon>
        <taxon>Ascomycota</taxon>
        <taxon>Pezizomycotina</taxon>
        <taxon>Eurotiomycetes</taxon>
        <taxon>Eurotiomycetidae</taxon>
        <taxon>Eurotiales</taxon>
        <taxon>Aspergillaceae</taxon>
        <taxon>Aspergillus</taxon>
        <taxon>Aspergillus subgen. Cremei</taxon>
    </lineage>
</organism>
<keyword evidence="2" id="KW-1185">Reference proteome</keyword>
<evidence type="ECO:0000313" key="1">
    <source>
        <dbReference type="EMBL" id="OJJ31367.1"/>
    </source>
</evidence>
<dbReference type="OrthoDB" id="76567at2759"/>